<keyword evidence="2" id="KW-1185">Reference proteome</keyword>
<dbReference type="STRING" id="162209.IJ22_00890"/>
<dbReference type="KEGG" id="pnp:IJ22_00890"/>
<proteinExistence type="predicted"/>
<name>A0A0U2UEZ6_9BACL</name>
<reference evidence="2" key="1">
    <citation type="submission" date="2015-12" db="EMBL/GenBank/DDBJ databases">
        <title>Complete genome sequences of two moderately thermophilic Paenibacillus species.</title>
        <authorList>
            <person name="Butler R.III."/>
            <person name="Wang J."/>
            <person name="Stark B.C."/>
            <person name="Pombert J.-F."/>
        </authorList>
    </citation>
    <scope>NUCLEOTIDE SEQUENCE [LARGE SCALE GENOMIC DNA]</scope>
    <source>
        <strain evidence="2">32O-Y</strain>
    </source>
</reference>
<evidence type="ECO:0000313" key="1">
    <source>
        <dbReference type="EMBL" id="ALS20481.1"/>
    </source>
</evidence>
<sequence length="33" mass="3579">MEKNVLLHGRQRGFGPAGFSFFALAGQTLGQRS</sequence>
<accession>A0A0U2UEZ6</accession>
<dbReference type="AlphaFoldDB" id="A0A0U2UEZ6"/>
<reference evidence="1 2" key="2">
    <citation type="journal article" date="2016" name="Genome Announc.">
        <title>Complete Genome Sequences of Two Interactive Moderate Thermophiles, Paenibacillus napthalenovorans 32O-Y and Paenibacillus sp. 32O-W.</title>
        <authorList>
            <person name="Butler R.R.III."/>
            <person name="Wang J."/>
            <person name="Stark B.C."/>
            <person name="Pombert J.F."/>
        </authorList>
    </citation>
    <scope>NUCLEOTIDE SEQUENCE [LARGE SCALE GENOMIC DNA]</scope>
    <source>
        <strain evidence="1 2">32O-Y</strain>
    </source>
</reference>
<dbReference type="Proteomes" id="UP000061660">
    <property type="component" value="Chromosome"/>
</dbReference>
<evidence type="ECO:0000313" key="2">
    <source>
        <dbReference type="Proteomes" id="UP000061660"/>
    </source>
</evidence>
<gene>
    <name evidence="1" type="ORF">IJ22_00890</name>
</gene>
<dbReference type="PATRIC" id="fig|162209.4.peg.87"/>
<organism evidence="1 2">
    <name type="scientific">Paenibacillus naphthalenovorans</name>
    <dbReference type="NCBI Taxonomy" id="162209"/>
    <lineage>
        <taxon>Bacteria</taxon>
        <taxon>Bacillati</taxon>
        <taxon>Bacillota</taxon>
        <taxon>Bacilli</taxon>
        <taxon>Bacillales</taxon>
        <taxon>Paenibacillaceae</taxon>
        <taxon>Paenibacillus</taxon>
    </lineage>
</organism>
<dbReference type="EMBL" id="CP013652">
    <property type="protein sequence ID" value="ALS20481.1"/>
    <property type="molecule type" value="Genomic_DNA"/>
</dbReference>
<protein>
    <submittedName>
        <fullName evidence="1">Uncharacterized protein</fullName>
    </submittedName>
</protein>